<comment type="subcellular location">
    <subcellularLocation>
        <location evidence="1">Membrane</location>
        <topology evidence="1">Multi-pass membrane protein</topology>
    </subcellularLocation>
</comment>
<keyword evidence="4 6" id="KW-0472">Membrane</keyword>
<evidence type="ECO:0000256" key="3">
    <source>
        <dbReference type="ARBA" id="ARBA00022989"/>
    </source>
</evidence>
<evidence type="ECO:0000256" key="6">
    <source>
        <dbReference type="SAM" id="Phobius"/>
    </source>
</evidence>
<feature type="transmembrane region" description="Helical" evidence="6">
    <location>
        <begin position="23"/>
        <end position="42"/>
    </location>
</feature>
<name>A0ABR4J3K7_9EURO</name>
<evidence type="ECO:0000313" key="8">
    <source>
        <dbReference type="Proteomes" id="UP001610446"/>
    </source>
</evidence>
<sequence>MSLATASNWLWNPPFTSAIDFRYGYVFAGCLFLAAALVYFAVIEGRGRTLEEIDTMYVMKIKPWESSKFEFPENGPGAGDTSPEKRSASHDMSEHISHDGGRQPEVAP</sequence>
<dbReference type="Proteomes" id="UP001610446">
    <property type="component" value="Unassembled WGS sequence"/>
</dbReference>
<dbReference type="Gene3D" id="1.20.1250.20">
    <property type="entry name" value="MFS general substrate transporter like domains"/>
    <property type="match status" value="1"/>
</dbReference>
<dbReference type="InterPro" id="IPR050360">
    <property type="entry name" value="MFS_Sugar_Transporters"/>
</dbReference>
<feature type="compositionally biased region" description="Basic and acidic residues" evidence="5">
    <location>
        <begin position="82"/>
        <end position="102"/>
    </location>
</feature>
<evidence type="ECO:0000313" key="7">
    <source>
        <dbReference type="EMBL" id="KAL2834585.1"/>
    </source>
</evidence>
<dbReference type="InterPro" id="IPR005828">
    <property type="entry name" value="MFS_sugar_transport-like"/>
</dbReference>
<evidence type="ECO:0000256" key="2">
    <source>
        <dbReference type="ARBA" id="ARBA00022692"/>
    </source>
</evidence>
<reference evidence="7 8" key="1">
    <citation type="submission" date="2024-07" db="EMBL/GenBank/DDBJ databases">
        <title>Section-level genome sequencing and comparative genomics of Aspergillus sections Usti and Cavernicolus.</title>
        <authorList>
            <consortium name="Lawrence Berkeley National Laboratory"/>
            <person name="Nybo J.L."/>
            <person name="Vesth T.C."/>
            <person name="Theobald S."/>
            <person name="Frisvad J.C."/>
            <person name="Larsen T.O."/>
            <person name="Kjaerboelling I."/>
            <person name="Rothschild-Mancinelli K."/>
            <person name="Lyhne E.K."/>
            <person name="Kogle M.E."/>
            <person name="Barry K."/>
            <person name="Clum A."/>
            <person name="Na H."/>
            <person name="Ledsgaard L."/>
            <person name="Lin J."/>
            <person name="Lipzen A."/>
            <person name="Kuo A."/>
            <person name="Riley R."/>
            <person name="Mondo S."/>
            <person name="Labutti K."/>
            <person name="Haridas S."/>
            <person name="Pangalinan J."/>
            <person name="Salamov A.A."/>
            <person name="Simmons B.A."/>
            <person name="Magnuson J.K."/>
            <person name="Chen J."/>
            <person name="Drula E."/>
            <person name="Henrissat B."/>
            <person name="Wiebenga A."/>
            <person name="Lubbers R.J."/>
            <person name="Gomes A.C."/>
            <person name="Makela M.R."/>
            <person name="Stajich J."/>
            <person name="Grigoriev I.V."/>
            <person name="Mortensen U.H."/>
            <person name="De Vries R.P."/>
            <person name="Baker S.E."/>
            <person name="Andersen M.R."/>
        </authorList>
    </citation>
    <scope>NUCLEOTIDE SEQUENCE [LARGE SCALE GENOMIC DNA]</scope>
    <source>
        <strain evidence="7 8">CBS 123904</strain>
    </source>
</reference>
<evidence type="ECO:0000256" key="1">
    <source>
        <dbReference type="ARBA" id="ARBA00004141"/>
    </source>
</evidence>
<keyword evidence="8" id="KW-1185">Reference proteome</keyword>
<dbReference type="Pfam" id="PF00083">
    <property type="entry name" value="Sugar_tr"/>
    <property type="match status" value="1"/>
</dbReference>
<protein>
    <recommendedName>
        <fullName evidence="9">Major facilitator superfamily (MFS) profile domain-containing protein</fullName>
    </recommendedName>
</protein>
<dbReference type="InterPro" id="IPR036259">
    <property type="entry name" value="MFS_trans_sf"/>
</dbReference>
<dbReference type="EMBL" id="JBFXLU010000222">
    <property type="protein sequence ID" value="KAL2834585.1"/>
    <property type="molecule type" value="Genomic_DNA"/>
</dbReference>
<evidence type="ECO:0008006" key="9">
    <source>
        <dbReference type="Google" id="ProtNLM"/>
    </source>
</evidence>
<keyword evidence="2 6" id="KW-0812">Transmembrane</keyword>
<feature type="region of interest" description="Disordered" evidence="5">
    <location>
        <begin position="67"/>
        <end position="108"/>
    </location>
</feature>
<comment type="caution">
    <text evidence="7">The sequence shown here is derived from an EMBL/GenBank/DDBJ whole genome shotgun (WGS) entry which is preliminary data.</text>
</comment>
<organism evidence="7 8">
    <name type="scientific">Aspergillus pseudoustus</name>
    <dbReference type="NCBI Taxonomy" id="1810923"/>
    <lineage>
        <taxon>Eukaryota</taxon>
        <taxon>Fungi</taxon>
        <taxon>Dikarya</taxon>
        <taxon>Ascomycota</taxon>
        <taxon>Pezizomycotina</taxon>
        <taxon>Eurotiomycetes</taxon>
        <taxon>Eurotiomycetidae</taxon>
        <taxon>Eurotiales</taxon>
        <taxon>Aspergillaceae</taxon>
        <taxon>Aspergillus</taxon>
        <taxon>Aspergillus subgen. Nidulantes</taxon>
    </lineage>
</organism>
<evidence type="ECO:0000256" key="5">
    <source>
        <dbReference type="SAM" id="MobiDB-lite"/>
    </source>
</evidence>
<keyword evidence="3 6" id="KW-1133">Transmembrane helix</keyword>
<evidence type="ECO:0000256" key="4">
    <source>
        <dbReference type="ARBA" id="ARBA00023136"/>
    </source>
</evidence>
<dbReference type="PANTHER" id="PTHR48022">
    <property type="entry name" value="PLASTIDIC GLUCOSE TRANSPORTER 4"/>
    <property type="match status" value="1"/>
</dbReference>
<gene>
    <name evidence="7" type="ORF">BJY01DRAFT_253078</name>
</gene>
<dbReference type="PANTHER" id="PTHR48022:SF39">
    <property type="entry name" value="MONOSACCHARIDE TRANSPORTER, PUTATIVE-RELATED"/>
    <property type="match status" value="1"/>
</dbReference>
<proteinExistence type="predicted"/>
<accession>A0ABR4J3K7</accession>